<evidence type="ECO:0000313" key="1">
    <source>
        <dbReference type="EMBL" id="PZG40952.1"/>
    </source>
</evidence>
<name>A0A2W2FZ72_9ACTN</name>
<dbReference type="Proteomes" id="UP000248544">
    <property type="component" value="Unassembled WGS sequence"/>
</dbReference>
<reference evidence="1 2" key="1">
    <citation type="submission" date="2018-01" db="EMBL/GenBank/DDBJ databases">
        <title>Draft genome sequence of Sphaerisporangium sp. 7K107.</title>
        <authorList>
            <person name="Sahin N."/>
            <person name="Saygin H."/>
            <person name="Ay H."/>
        </authorList>
    </citation>
    <scope>NUCLEOTIDE SEQUENCE [LARGE SCALE GENOMIC DNA]</scope>
    <source>
        <strain evidence="1 2">7K107</strain>
    </source>
</reference>
<dbReference type="EMBL" id="POUA01000185">
    <property type="protein sequence ID" value="PZG40952.1"/>
    <property type="molecule type" value="Genomic_DNA"/>
</dbReference>
<keyword evidence="2" id="KW-1185">Reference proteome</keyword>
<sequence length="205" mass="21826">MLRVLKAAPGPLPITDIADRLGAHPNTVRFHLDRLLENGQVERAVPAHRTAGRPPQLFRAVRGMDPAGPRHYRMLAEVLADTLGAEPDARGRAVEAGRAWGRRYGGAPDPTGRTHVQRLVALLDDLGFAPGQAGQAGQGGGPPRIELRNCPFLELAADRPQIVCPLHLGLMQGAMDAWGAAETVDRLDPFVTADVCVAHLTGGDA</sequence>
<comment type="caution">
    <text evidence="1">The sequence shown here is derived from an EMBL/GenBank/DDBJ whole genome shotgun (WGS) entry which is preliminary data.</text>
</comment>
<organism evidence="1 2">
    <name type="scientific">Spongiactinospora gelatinilytica</name>
    <dbReference type="NCBI Taxonomy" id="2666298"/>
    <lineage>
        <taxon>Bacteria</taxon>
        <taxon>Bacillati</taxon>
        <taxon>Actinomycetota</taxon>
        <taxon>Actinomycetes</taxon>
        <taxon>Streptosporangiales</taxon>
        <taxon>Streptosporangiaceae</taxon>
        <taxon>Spongiactinospora</taxon>
    </lineage>
</organism>
<dbReference type="SUPFAM" id="SSF46785">
    <property type="entry name" value="Winged helix' DNA-binding domain"/>
    <property type="match status" value="1"/>
</dbReference>
<dbReference type="AlphaFoldDB" id="A0A2W2FZ72"/>
<dbReference type="Pfam" id="PF12840">
    <property type="entry name" value="HTH_20"/>
    <property type="match status" value="1"/>
</dbReference>
<gene>
    <name evidence="1" type="ORF">C1I98_22185</name>
</gene>
<proteinExistence type="predicted"/>
<evidence type="ECO:0000313" key="2">
    <source>
        <dbReference type="Proteomes" id="UP000248544"/>
    </source>
</evidence>
<dbReference type="InterPro" id="IPR036388">
    <property type="entry name" value="WH-like_DNA-bd_sf"/>
</dbReference>
<dbReference type="Gene3D" id="1.10.10.10">
    <property type="entry name" value="Winged helix-like DNA-binding domain superfamily/Winged helix DNA-binding domain"/>
    <property type="match status" value="1"/>
</dbReference>
<protein>
    <submittedName>
        <fullName evidence="1">Transcriptional regulator</fullName>
    </submittedName>
</protein>
<accession>A0A2W2FZ72</accession>
<dbReference type="InterPro" id="IPR036390">
    <property type="entry name" value="WH_DNA-bd_sf"/>
</dbReference>